<dbReference type="PROSITE" id="PS50043">
    <property type="entry name" value="HTH_LUXR_2"/>
    <property type="match status" value="1"/>
</dbReference>
<keyword evidence="1" id="KW-0805">Transcription regulation</keyword>
<dbReference type="SMART" id="SM00421">
    <property type="entry name" value="HTH_LUXR"/>
    <property type="match status" value="1"/>
</dbReference>
<evidence type="ECO:0000259" key="4">
    <source>
        <dbReference type="PROSITE" id="PS50043"/>
    </source>
</evidence>
<dbReference type="Gene3D" id="3.40.50.300">
    <property type="entry name" value="P-loop containing nucleotide triphosphate hydrolases"/>
    <property type="match status" value="1"/>
</dbReference>
<dbReference type="SUPFAM" id="SSF46894">
    <property type="entry name" value="C-terminal effector domain of the bipartite response regulators"/>
    <property type="match status" value="1"/>
</dbReference>
<dbReference type="CDD" id="cd06170">
    <property type="entry name" value="LuxR_C_like"/>
    <property type="match status" value="1"/>
</dbReference>
<dbReference type="InterPro" id="IPR041664">
    <property type="entry name" value="AAA_16"/>
</dbReference>
<keyword evidence="3" id="KW-0804">Transcription</keyword>
<dbReference type="EMBL" id="JAVDVQ010000002">
    <property type="protein sequence ID" value="MDR7081311.1"/>
    <property type="molecule type" value="Genomic_DNA"/>
</dbReference>
<dbReference type="InterPro" id="IPR016032">
    <property type="entry name" value="Sig_transdc_resp-reg_C-effctor"/>
</dbReference>
<dbReference type="PROSITE" id="PS00622">
    <property type="entry name" value="HTH_LUXR_1"/>
    <property type="match status" value="1"/>
</dbReference>
<proteinExistence type="predicted"/>
<dbReference type="InterPro" id="IPR027417">
    <property type="entry name" value="P-loop_NTPase"/>
</dbReference>
<dbReference type="PRINTS" id="PR00038">
    <property type="entry name" value="HTHLUXR"/>
</dbReference>
<dbReference type="RefSeq" id="WP_310050417.1">
    <property type="nucleotide sequence ID" value="NZ_JAVDVQ010000002.1"/>
</dbReference>
<accession>A0ABU1U826</accession>
<dbReference type="InterPro" id="IPR000792">
    <property type="entry name" value="Tscrpt_reg_LuxR_C"/>
</dbReference>
<keyword evidence="6" id="KW-1185">Reference proteome</keyword>
<evidence type="ECO:0000313" key="5">
    <source>
        <dbReference type="EMBL" id="MDR7081311.1"/>
    </source>
</evidence>
<dbReference type="PANTHER" id="PTHR44688">
    <property type="entry name" value="DNA-BINDING TRANSCRIPTIONAL ACTIVATOR DEVR_DOSR"/>
    <property type="match status" value="1"/>
</dbReference>
<evidence type="ECO:0000256" key="3">
    <source>
        <dbReference type="ARBA" id="ARBA00023163"/>
    </source>
</evidence>
<dbReference type="Proteomes" id="UP001252243">
    <property type="component" value="Unassembled WGS sequence"/>
</dbReference>
<dbReference type="GO" id="GO:0003677">
    <property type="term" value="F:DNA binding"/>
    <property type="evidence" value="ECO:0007669"/>
    <property type="project" value="UniProtKB-KW"/>
</dbReference>
<dbReference type="Gene3D" id="1.10.10.10">
    <property type="entry name" value="Winged helix-like DNA-binding domain superfamily/Winged helix DNA-binding domain"/>
    <property type="match status" value="1"/>
</dbReference>
<evidence type="ECO:0000256" key="2">
    <source>
        <dbReference type="ARBA" id="ARBA00023125"/>
    </source>
</evidence>
<dbReference type="InterPro" id="IPR003593">
    <property type="entry name" value="AAA+_ATPase"/>
</dbReference>
<reference evidence="5 6" key="1">
    <citation type="submission" date="2023-07" db="EMBL/GenBank/DDBJ databases">
        <title>Sorghum-associated microbial communities from plants grown in Nebraska, USA.</title>
        <authorList>
            <person name="Schachtman D."/>
        </authorList>
    </citation>
    <scope>NUCLEOTIDE SEQUENCE [LARGE SCALE GENOMIC DNA]</scope>
    <source>
        <strain evidence="5 6">BE167</strain>
    </source>
</reference>
<dbReference type="PANTHER" id="PTHR44688:SF16">
    <property type="entry name" value="DNA-BINDING TRANSCRIPTIONAL ACTIVATOR DEVR_DOSR"/>
    <property type="match status" value="1"/>
</dbReference>
<keyword evidence="2 5" id="KW-0238">DNA-binding</keyword>
<organism evidence="5 6">
    <name type="scientific">Arthrobacter ginsengisoli</name>
    <dbReference type="NCBI Taxonomy" id="1356565"/>
    <lineage>
        <taxon>Bacteria</taxon>
        <taxon>Bacillati</taxon>
        <taxon>Actinomycetota</taxon>
        <taxon>Actinomycetes</taxon>
        <taxon>Micrococcales</taxon>
        <taxon>Micrococcaceae</taxon>
        <taxon>Arthrobacter</taxon>
    </lineage>
</organism>
<comment type="caution">
    <text evidence="5">The sequence shown here is derived from an EMBL/GenBank/DDBJ whole genome shotgun (WGS) entry which is preliminary data.</text>
</comment>
<dbReference type="SMART" id="SM00382">
    <property type="entry name" value="AAA"/>
    <property type="match status" value="1"/>
</dbReference>
<evidence type="ECO:0000313" key="6">
    <source>
        <dbReference type="Proteomes" id="UP001252243"/>
    </source>
</evidence>
<gene>
    <name evidence="5" type="ORF">J2X01_000588</name>
</gene>
<dbReference type="Pfam" id="PF00196">
    <property type="entry name" value="GerE"/>
    <property type="match status" value="1"/>
</dbReference>
<dbReference type="InterPro" id="IPR036388">
    <property type="entry name" value="WH-like_DNA-bd_sf"/>
</dbReference>
<dbReference type="Pfam" id="PF13191">
    <property type="entry name" value="AAA_16"/>
    <property type="match status" value="1"/>
</dbReference>
<dbReference type="SUPFAM" id="SSF52540">
    <property type="entry name" value="P-loop containing nucleoside triphosphate hydrolases"/>
    <property type="match status" value="1"/>
</dbReference>
<evidence type="ECO:0000256" key="1">
    <source>
        <dbReference type="ARBA" id="ARBA00023015"/>
    </source>
</evidence>
<name>A0ABU1U826_9MICC</name>
<feature type="domain" description="HTH luxR-type" evidence="4">
    <location>
        <begin position="802"/>
        <end position="867"/>
    </location>
</feature>
<sequence length="869" mass="92080">MESLTESAPLVGRSAVIKDIVRCLRDDGKSGALIVGNPGTGKTAVSKAVIRELRPHTAVIRLAATPALAAVPFGALSPYLGQLPAHDLDSFSAVVTAVTDNIKSQPSRPLFVIDDAQCLDRGTTQLVAQAVATGAASVLATCRPGLLIPEEFLALWDDGILAKFDLEPLTRAEVHQLCEQVLRADVSPWASAMFADASAGNPYMLLSLIEHARKTGALGLRHGIWFLLSRPGLSDIPGADLIGHELRSMSPEERTAAAIVALAGPLPLGQLLGFGGPKAVDALERAGIISVSRGADRTVRPASPLIGEIIRRWIPAGRSAGLRASFVSLPSGTFVPPDAFLNRVRWALDCGAAVPAEQLLKAACTANAALDAPVALRAAEAISDVAMIPEARLQMAYARYLLGDREQSAKFLQLAEPLANQGSRYLAALLSGRLRNGQPASHSGAAGGPSWLDPTPVAVAAGMAGSQLKGGQTDREGRLNQLVAAAGERLEIKLPAESLLAELLCAQGRVAEGVGLAREAWHEAQGWGMALPLVYEDQLVRYSLSLNWAGEWEALAAALNEYEAHHTSRLLLSGGILHLMRGLARVRQGRMPEGIAELVHSVEELTIADPWELLPLAHAVAAYAESVVGHVREAEEHAVAFRLFRYRGQGAVPLLADAYSTAAGGAPEGAGDVAKRLTGLAAEAKRQGLRGIETDIRRLAVRRGDTEAADGLALSSLAVEGREAGMLHDYALAVLHADDAELVHLSDKALRAGYVLLALEAAQQAERCLAETTDKRKLLAVQRKIQNRMTAAGMAAHIDLVRPEQDAELTARETEILDLVSGGATNAEIASRLCVSQRTVEGHLYRVFAKLGVSRRVDLIDTGGDSHRP</sequence>
<protein>
    <submittedName>
        <fullName evidence="5">DNA-binding CsgD family transcriptional regulator</fullName>
    </submittedName>
</protein>